<reference evidence="1 2" key="1">
    <citation type="submission" date="2018-06" db="EMBL/GenBank/DDBJ databases">
        <title>Spirosoma sp. HMF3257 Genome sequencing and assembly.</title>
        <authorList>
            <person name="Kang H."/>
            <person name="Cha I."/>
            <person name="Kim H."/>
            <person name="Kang J."/>
            <person name="Joh K."/>
        </authorList>
    </citation>
    <scope>NUCLEOTIDE SEQUENCE [LARGE SCALE GENOMIC DNA]</scope>
    <source>
        <strain evidence="1 2">HMF3257</strain>
    </source>
</reference>
<comment type="caution">
    <text evidence="1">The sequence shown here is derived from an EMBL/GenBank/DDBJ whole genome shotgun (WGS) entry which is preliminary data.</text>
</comment>
<evidence type="ECO:0000313" key="2">
    <source>
        <dbReference type="Proteomes" id="UP000249016"/>
    </source>
</evidence>
<organism evidence="1 2">
    <name type="scientific">Spirosoma telluris</name>
    <dbReference type="NCBI Taxonomy" id="2183553"/>
    <lineage>
        <taxon>Bacteria</taxon>
        <taxon>Pseudomonadati</taxon>
        <taxon>Bacteroidota</taxon>
        <taxon>Cytophagia</taxon>
        <taxon>Cytophagales</taxon>
        <taxon>Cytophagaceae</taxon>
        <taxon>Spirosoma</taxon>
    </lineage>
</organism>
<accession>A0A327NLJ2</accession>
<gene>
    <name evidence="1" type="ORF">HMF3257_21210</name>
</gene>
<dbReference type="EMBL" id="QLII01000001">
    <property type="protein sequence ID" value="RAI76072.1"/>
    <property type="molecule type" value="Genomic_DNA"/>
</dbReference>
<sequence>MVYIYLITNQLLMETNQQPTAIQNTPEVSAHERAVAIMKRLVADKRQAEKDIVENFHKDPLIQAAVAELKRRRDERGTAAI</sequence>
<keyword evidence="2" id="KW-1185">Reference proteome</keyword>
<dbReference type="Proteomes" id="UP000249016">
    <property type="component" value="Unassembled WGS sequence"/>
</dbReference>
<dbReference type="AlphaFoldDB" id="A0A327NLJ2"/>
<protein>
    <submittedName>
        <fullName evidence="1">Uncharacterized protein</fullName>
    </submittedName>
</protein>
<proteinExistence type="predicted"/>
<name>A0A327NLJ2_9BACT</name>
<evidence type="ECO:0000313" key="1">
    <source>
        <dbReference type="EMBL" id="RAI76072.1"/>
    </source>
</evidence>